<evidence type="ECO:0000313" key="5">
    <source>
        <dbReference type="Proteomes" id="UP000391919"/>
    </source>
</evidence>
<sequence length="206" mass="21882">MTSIDTSLLLSSAHSTSKNTSSGSNTLDKDAFLKILIAQLENQDPTNPMDDTEFVSQMAQFSTLEQMTNLASYMENLIEAEQQTYIGKEVSWSKTVTADDGTTSTSSGTGTITGVTFGDDHSVTFTLNDGTEISSSNIKKIIGGTSTESALIQASYLIGKEVTYKNDAGEEETAAVSAVSIQNGTAVFTLDNGEKITIAQFSKIAN</sequence>
<evidence type="ECO:0000313" key="4">
    <source>
        <dbReference type="EMBL" id="GER69043.1"/>
    </source>
</evidence>
<gene>
    <name evidence="4" type="ORF">BpJC7_03460</name>
</gene>
<dbReference type="Pfam" id="PF03963">
    <property type="entry name" value="FlgD"/>
    <property type="match status" value="1"/>
</dbReference>
<comment type="similarity">
    <text evidence="1 3">Belongs to the FlgD family.</text>
</comment>
<dbReference type="InterPro" id="IPR005648">
    <property type="entry name" value="FlgD"/>
</dbReference>
<reference evidence="4 5" key="1">
    <citation type="submission" date="2019-09" db="EMBL/GenBank/DDBJ databases">
        <title>Draft genome sequence of Bacillus sp. JC-7.</title>
        <authorList>
            <person name="Tanaka N."/>
            <person name="Shiwa Y."/>
            <person name="Fujita N."/>
            <person name="Tanasupawat S."/>
        </authorList>
    </citation>
    <scope>NUCLEOTIDE SEQUENCE [LARGE SCALE GENOMIC DNA]</scope>
    <source>
        <strain evidence="4 5">JC-7</strain>
    </source>
</reference>
<evidence type="ECO:0000256" key="2">
    <source>
        <dbReference type="ARBA" id="ARBA00022795"/>
    </source>
</evidence>
<protein>
    <recommendedName>
        <fullName evidence="3">Basal-body rod modification protein FlgD</fullName>
    </recommendedName>
</protein>
<keyword evidence="2 3" id="KW-1005">Bacterial flagellum biogenesis</keyword>
<keyword evidence="5" id="KW-1185">Reference proteome</keyword>
<dbReference type="Proteomes" id="UP000391919">
    <property type="component" value="Unassembled WGS sequence"/>
</dbReference>
<evidence type="ECO:0000256" key="3">
    <source>
        <dbReference type="RuleBase" id="RU362076"/>
    </source>
</evidence>
<organism evidence="4 5">
    <name type="scientific">Weizmannia acidilactici</name>
    <dbReference type="NCBI Taxonomy" id="2607726"/>
    <lineage>
        <taxon>Bacteria</taxon>
        <taxon>Bacillati</taxon>
        <taxon>Bacillota</taxon>
        <taxon>Bacilli</taxon>
        <taxon>Bacillales</taxon>
        <taxon>Bacillaceae</taxon>
        <taxon>Heyndrickxia</taxon>
    </lineage>
</organism>
<name>A0A5J4JAT5_9BACI</name>
<dbReference type="NCBIfam" id="NF007197">
    <property type="entry name" value="PRK09618.1"/>
    <property type="match status" value="1"/>
</dbReference>
<evidence type="ECO:0000256" key="1">
    <source>
        <dbReference type="ARBA" id="ARBA00010577"/>
    </source>
</evidence>
<dbReference type="EMBL" id="BKZQ01000003">
    <property type="protein sequence ID" value="GER69043.1"/>
    <property type="molecule type" value="Genomic_DNA"/>
</dbReference>
<proteinExistence type="inferred from homology"/>
<dbReference type="GO" id="GO:0044781">
    <property type="term" value="P:bacterial-type flagellum organization"/>
    <property type="evidence" value="ECO:0007669"/>
    <property type="project" value="UniProtKB-UniRule"/>
</dbReference>
<dbReference type="AlphaFoldDB" id="A0A5J4JAT5"/>
<comment type="function">
    <text evidence="3">Required for flagellar hook formation. May act as a scaffolding protein.</text>
</comment>
<comment type="caution">
    <text evidence="4">The sequence shown here is derived from an EMBL/GenBank/DDBJ whole genome shotgun (WGS) entry which is preliminary data.</text>
</comment>
<accession>A0A5J4JAT5</accession>